<feature type="compositionally biased region" description="Low complexity" evidence="1">
    <location>
        <begin position="38"/>
        <end position="58"/>
    </location>
</feature>
<sequence length="93" mass="9919">MLLPGRAGARLPGLVVAESSSGRPVHGWRGPADRFRAAHPPTTARAATAYDRAGIGHHAAGDIGGRTRDRDDARRGPEVGEQQAQRFPEEASW</sequence>
<protein>
    <submittedName>
        <fullName evidence="2">Uncharacterized protein</fullName>
    </submittedName>
</protein>
<evidence type="ECO:0000256" key="1">
    <source>
        <dbReference type="SAM" id="MobiDB-lite"/>
    </source>
</evidence>
<evidence type="ECO:0000313" key="2">
    <source>
        <dbReference type="EMBL" id="AJF63243.1"/>
    </source>
</evidence>
<organism evidence="2 3">
    <name type="scientific">Streptomyces vietnamensis</name>
    <dbReference type="NCBI Taxonomy" id="362257"/>
    <lineage>
        <taxon>Bacteria</taxon>
        <taxon>Bacillati</taxon>
        <taxon>Actinomycetota</taxon>
        <taxon>Actinomycetes</taxon>
        <taxon>Kitasatosporales</taxon>
        <taxon>Streptomycetaceae</taxon>
        <taxon>Streptomyces</taxon>
    </lineage>
</organism>
<dbReference type="AlphaFoldDB" id="A0A0B5I0T0"/>
<proteinExistence type="predicted"/>
<reference evidence="2 3" key="1">
    <citation type="submission" date="2014-12" db="EMBL/GenBank/DDBJ databases">
        <title>Complete genome sequence of Streptomyces vietnamensis strain GIMV4.0001, a genetic manipulable producer of the benzoisochromanequinone antibiotic granaticin.</title>
        <authorList>
            <person name="Deng M.R."/>
            <person name="Guo J."/>
            <person name="Ma L.Y."/>
            <person name="Feng G.D."/>
            <person name="Mo C.Y."/>
            <person name="Zhu H.H."/>
        </authorList>
    </citation>
    <scope>NUCLEOTIDE SEQUENCE [LARGE SCALE GENOMIC DNA]</scope>
    <source>
        <strain evidence="3">GIMV4.0001</strain>
    </source>
</reference>
<dbReference type="HOGENOM" id="CLU_2398472_0_0_11"/>
<feature type="region of interest" description="Disordered" evidence="1">
    <location>
        <begin position="19"/>
        <end position="93"/>
    </location>
</feature>
<dbReference type="Proteomes" id="UP000031774">
    <property type="component" value="Chromosome"/>
</dbReference>
<gene>
    <name evidence="2" type="ORF">SVTN_00570</name>
</gene>
<accession>A0A0B5I0T0</accession>
<feature type="compositionally biased region" description="Basic and acidic residues" evidence="1">
    <location>
        <begin position="65"/>
        <end position="78"/>
    </location>
</feature>
<evidence type="ECO:0000313" key="3">
    <source>
        <dbReference type="Proteomes" id="UP000031774"/>
    </source>
</evidence>
<name>A0A0B5I0T0_9ACTN</name>
<dbReference type="KEGG" id="svt:SVTN_00570"/>
<dbReference type="EMBL" id="CP010407">
    <property type="protein sequence ID" value="AJF63243.1"/>
    <property type="molecule type" value="Genomic_DNA"/>
</dbReference>
<keyword evidence="3" id="KW-1185">Reference proteome</keyword>